<gene>
    <name evidence="1" type="ORF">OSB04_007341</name>
</gene>
<reference evidence="1" key="1">
    <citation type="submission" date="2023-03" db="EMBL/GenBank/DDBJ databases">
        <title>Chromosome-scale reference genome and RAD-based genetic map of yellow starthistle (Centaurea solstitialis) reveal putative structural variation and QTLs associated with invader traits.</title>
        <authorList>
            <person name="Reatini B."/>
            <person name="Cang F.A."/>
            <person name="Jiang Q."/>
            <person name="Mckibben M.T.W."/>
            <person name="Barker M.S."/>
            <person name="Rieseberg L.H."/>
            <person name="Dlugosch K.M."/>
        </authorList>
    </citation>
    <scope>NUCLEOTIDE SEQUENCE</scope>
    <source>
        <strain evidence="1">CAN-66</strain>
        <tissue evidence="1">Leaf</tissue>
    </source>
</reference>
<comment type="caution">
    <text evidence="1">The sequence shown here is derived from an EMBL/GenBank/DDBJ whole genome shotgun (WGS) entry which is preliminary data.</text>
</comment>
<name>A0AA38TV78_9ASTR</name>
<dbReference type="EMBL" id="JARYMX010000002">
    <property type="protein sequence ID" value="KAJ9562181.1"/>
    <property type="molecule type" value="Genomic_DNA"/>
</dbReference>
<sequence>MATALDFNSITTTIGNLSTFSKSSSSSTVLEQEQYSWGKRLKKVVEESKRKHLWILQALYI</sequence>
<evidence type="ECO:0000313" key="1">
    <source>
        <dbReference type="EMBL" id="KAJ9562181.1"/>
    </source>
</evidence>
<proteinExistence type="predicted"/>
<accession>A0AA38TV78</accession>
<protein>
    <submittedName>
        <fullName evidence="1">Uncharacterized protein</fullName>
    </submittedName>
</protein>
<dbReference type="Proteomes" id="UP001172457">
    <property type="component" value="Chromosome 2"/>
</dbReference>
<dbReference type="AlphaFoldDB" id="A0AA38TV78"/>
<organism evidence="1 2">
    <name type="scientific">Centaurea solstitialis</name>
    <name type="common">yellow star-thistle</name>
    <dbReference type="NCBI Taxonomy" id="347529"/>
    <lineage>
        <taxon>Eukaryota</taxon>
        <taxon>Viridiplantae</taxon>
        <taxon>Streptophyta</taxon>
        <taxon>Embryophyta</taxon>
        <taxon>Tracheophyta</taxon>
        <taxon>Spermatophyta</taxon>
        <taxon>Magnoliopsida</taxon>
        <taxon>eudicotyledons</taxon>
        <taxon>Gunneridae</taxon>
        <taxon>Pentapetalae</taxon>
        <taxon>asterids</taxon>
        <taxon>campanulids</taxon>
        <taxon>Asterales</taxon>
        <taxon>Asteraceae</taxon>
        <taxon>Carduoideae</taxon>
        <taxon>Cardueae</taxon>
        <taxon>Centaureinae</taxon>
        <taxon>Centaurea</taxon>
    </lineage>
</organism>
<evidence type="ECO:0000313" key="2">
    <source>
        <dbReference type="Proteomes" id="UP001172457"/>
    </source>
</evidence>
<keyword evidence="2" id="KW-1185">Reference proteome</keyword>